<keyword evidence="13" id="KW-0808">Transferase</keyword>
<keyword evidence="6" id="KW-0133">Cell shape</keyword>
<evidence type="ECO:0000256" key="10">
    <source>
        <dbReference type="ARBA" id="ARBA00023316"/>
    </source>
</evidence>
<dbReference type="GO" id="GO:0016740">
    <property type="term" value="F:transferase activity"/>
    <property type="evidence" value="ECO:0007669"/>
    <property type="project" value="UniProtKB-KW"/>
</dbReference>
<dbReference type="SUPFAM" id="SSF56519">
    <property type="entry name" value="Penicillin binding protein dimerisation domain"/>
    <property type="match status" value="1"/>
</dbReference>
<evidence type="ECO:0000256" key="4">
    <source>
        <dbReference type="ARBA" id="ARBA00022645"/>
    </source>
</evidence>
<keyword evidence="8" id="KW-1133">Transmembrane helix</keyword>
<protein>
    <submittedName>
        <fullName evidence="13">Peptidoglycan glycosyltransferase</fullName>
    </submittedName>
</protein>
<dbReference type="InterPro" id="IPR050515">
    <property type="entry name" value="Beta-lactam/transpept"/>
</dbReference>
<dbReference type="OrthoDB" id="9766847at2"/>
<dbReference type="InterPro" id="IPR001460">
    <property type="entry name" value="PCN-bd_Tpept"/>
</dbReference>
<organism evidence="13 14">
    <name type="scientific">Ornithobacterium rhinotracheale</name>
    <dbReference type="NCBI Taxonomy" id="28251"/>
    <lineage>
        <taxon>Bacteria</taxon>
        <taxon>Pseudomonadati</taxon>
        <taxon>Bacteroidota</taxon>
        <taxon>Flavobacteriia</taxon>
        <taxon>Flavobacteriales</taxon>
        <taxon>Weeksellaceae</taxon>
        <taxon>Ornithobacterium</taxon>
    </lineage>
</organism>
<dbReference type="Pfam" id="PF00905">
    <property type="entry name" value="Transpeptidase"/>
    <property type="match status" value="1"/>
</dbReference>
<dbReference type="GO" id="GO:0008360">
    <property type="term" value="P:regulation of cell shape"/>
    <property type="evidence" value="ECO:0007669"/>
    <property type="project" value="UniProtKB-KW"/>
</dbReference>
<reference evidence="13 14" key="1">
    <citation type="submission" date="2019-01" db="EMBL/GenBank/DDBJ databases">
        <title>Whole Genome of Ornithobacterium rhinotracheale FARPER-174b.</title>
        <authorList>
            <person name="Tataje-Lavanda L.A."/>
            <person name="Montalvan A."/>
            <person name="Montesinos R."/>
            <person name="Zimic M."/>
            <person name="Fernandez-Sanchez M."/>
            <person name="Fernandez-Diaz M."/>
        </authorList>
    </citation>
    <scope>NUCLEOTIDE SEQUENCE [LARGE SCALE GENOMIC DNA]</scope>
    <source>
        <strain evidence="13 14">FARPER-174b</strain>
    </source>
</reference>
<dbReference type="GO" id="GO:0009252">
    <property type="term" value="P:peptidoglycan biosynthetic process"/>
    <property type="evidence" value="ECO:0007669"/>
    <property type="project" value="UniProtKB-KW"/>
</dbReference>
<keyword evidence="3" id="KW-1003">Cell membrane</keyword>
<dbReference type="InterPro" id="IPR036138">
    <property type="entry name" value="PBP_dimer_sf"/>
</dbReference>
<dbReference type="SUPFAM" id="SSF56601">
    <property type="entry name" value="beta-lactamase/transpeptidase-like"/>
    <property type="match status" value="1"/>
</dbReference>
<evidence type="ECO:0000259" key="12">
    <source>
        <dbReference type="Pfam" id="PF03717"/>
    </source>
</evidence>
<evidence type="ECO:0000256" key="1">
    <source>
        <dbReference type="ARBA" id="ARBA00004167"/>
    </source>
</evidence>
<gene>
    <name evidence="13" type="ORF">EQP59_00490</name>
</gene>
<evidence type="ECO:0000256" key="5">
    <source>
        <dbReference type="ARBA" id="ARBA00022692"/>
    </source>
</evidence>
<evidence type="ECO:0000256" key="7">
    <source>
        <dbReference type="ARBA" id="ARBA00022984"/>
    </source>
</evidence>
<dbReference type="Gene3D" id="3.90.1310.10">
    <property type="entry name" value="Penicillin-binding protein 2a (Domain 2)"/>
    <property type="match status" value="1"/>
</dbReference>
<feature type="domain" description="Penicillin-binding protein transpeptidase" evidence="11">
    <location>
        <begin position="253"/>
        <end position="574"/>
    </location>
</feature>
<proteinExistence type="predicted"/>
<dbReference type="InterPro" id="IPR005311">
    <property type="entry name" value="PBP_dimer"/>
</dbReference>
<keyword evidence="4" id="KW-0121">Carboxypeptidase</keyword>
<name>A0A3R5Y235_ORNRH</name>
<dbReference type="GO" id="GO:0005886">
    <property type="term" value="C:plasma membrane"/>
    <property type="evidence" value="ECO:0007669"/>
    <property type="project" value="UniProtKB-SubCell"/>
</dbReference>
<evidence type="ECO:0000256" key="6">
    <source>
        <dbReference type="ARBA" id="ARBA00022960"/>
    </source>
</evidence>
<dbReference type="EMBL" id="CP035107">
    <property type="protein sequence ID" value="QAR29944.1"/>
    <property type="molecule type" value="Genomic_DNA"/>
</dbReference>
<evidence type="ECO:0000256" key="2">
    <source>
        <dbReference type="ARBA" id="ARBA00004236"/>
    </source>
</evidence>
<dbReference type="RefSeq" id="WP_128500459.1">
    <property type="nucleotide sequence ID" value="NZ_CP035107.1"/>
</dbReference>
<accession>A0A3R5Y235</accession>
<keyword evidence="7" id="KW-0573">Peptidoglycan synthesis</keyword>
<evidence type="ECO:0000256" key="3">
    <source>
        <dbReference type="ARBA" id="ARBA00022475"/>
    </source>
</evidence>
<dbReference type="GO" id="GO:0071972">
    <property type="term" value="F:peptidoglycan L,D-transpeptidase activity"/>
    <property type="evidence" value="ECO:0007669"/>
    <property type="project" value="TreeGrafter"/>
</dbReference>
<dbReference type="Proteomes" id="UP000287701">
    <property type="component" value="Chromosome"/>
</dbReference>
<evidence type="ECO:0000313" key="13">
    <source>
        <dbReference type="EMBL" id="QAR29944.1"/>
    </source>
</evidence>
<dbReference type="Gene3D" id="3.40.710.10">
    <property type="entry name" value="DD-peptidase/beta-lactamase superfamily"/>
    <property type="match status" value="1"/>
</dbReference>
<dbReference type="GO" id="GO:0008658">
    <property type="term" value="F:penicillin binding"/>
    <property type="evidence" value="ECO:0007669"/>
    <property type="project" value="InterPro"/>
</dbReference>
<keyword evidence="9" id="KW-0472">Membrane</keyword>
<feature type="domain" description="Penicillin-binding protein dimerisation" evidence="12">
    <location>
        <begin position="46"/>
        <end position="209"/>
    </location>
</feature>
<dbReference type="GO" id="GO:0071555">
    <property type="term" value="P:cell wall organization"/>
    <property type="evidence" value="ECO:0007669"/>
    <property type="project" value="UniProtKB-KW"/>
</dbReference>
<keyword evidence="4" id="KW-0378">Hydrolase</keyword>
<dbReference type="AlphaFoldDB" id="A0A3R5Y235"/>
<keyword evidence="5" id="KW-0812">Transmembrane</keyword>
<dbReference type="InterPro" id="IPR012338">
    <property type="entry name" value="Beta-lactam/transpept-like"/>
</dbReference>
<evidence type="ECO:0000259" key="11">
    <source>
        <dbReference type="Pfam" id="PF00905"/>
    </source>
</evidence>
<dbReference type="PANTHER" id="PTHR30627">
    <property type="entry name" value="PEPTIDOGLYCAN D,D-TRANSPEPTIDASE"/>
    <property type="match status" value="1"/>
</dbReference>
<keyword evidence="10" id="KW-0961">Cell wall biogenesis/degradation</keyword>
<dbReference type="Gene3D" id="3.30.1390.30">
    <property type="entry name" value="Penicillin-binding protein 2a, domain 3"/>
    <property type="match status" value="1"/>
</dbReference>
<evidence type="ECO:0000313" key="14">
    <source>
        <dbReference type="Proteomes" id="UP000287701"/>
    </source>
</evidence>
<evidence type="ECO:0000256" key="9">
    <source>
        <dbReference type="ARBA" id="ARBA00023136"/>
    </source>
</evidence>
<dbReference type="Pfam" id="PF03717">
    <property type="entry name" value="PBP_dimer"/>
    <property type="match status" value="1"/>
</dbReference>
<dbReference type="PANTHER" id="PTHR30627:SF2">
    <property type="entry name" value="PEPTIDOGLYCAN D,D-TRANSPEPTIDASE MRDA"/>
    <property type="match status" value="1"/>
</dbReference>
<keyword evidence="4" id="KW-0645">Protease</keyword>
<sequence length="632" mass="71400">MKRTALFYFLIIAISLSFIARLAYLQLFTDRYILNAFNTSIKREIIYPKRGDILDRNGKLLVTNSWDYELQITPLLLEKGFDTIQFCKLIGISREEFDQKMAEIKAIKGYTKVGTFTFIKGINREDFTRFQEQMYKYPAIDVVQKPKREYRVSGGGNVLGYIQEVSPSYIKKDSSYYDPGDLAGMSGVEKSYEKVLRGKKGFKYLKKDIRLRTIGAYENGDKDVQVENGKVLNLSIDYDLQEYAESLLQNKRGAVVAIEPKTGEILALASSPSIDPRRYNVPGEISRMMRDSINKIMYDRALQAAYPPGSPFKILTGLSAFQLGVADSAKVYTCHHGFYYGRSHMNCHCGRGALKIETAIERSCNSYFSKAWIDILKKDSINIEHSIDDWADIMHSFGLGKFLGTDMPVGSKGNIPTSKYYNRFLGKGKWNPYSVVSNGIGQGEILLTPIQMANFAAAVANKGYYYTPHIVKKIDGEPLHDTLYTKKHYVKVDPKLFPPFLKGMEYVFSRAGTARAYYSKRFTQAGKTGTSQVSQGPDHSLFTIIAPVDNPKIVVAVVVENGVWGARWAAPIASLVAEKYLFGEVEKGSRKSLENRMIKGDLTPTYRKMEIDRLKRLGWYVEPPKVDSLAVK</sequence>
<comment type="subcellular location">
    <subcellularLocation>
        <location evidence="2">Cell membrane</location>
    </subcellularLocation>
    <subcellularLocation>
        <location evidence="1">Membrane</location>
        <topology evidence="1">Single-pass membrane protein</topology>
    </subcellularLocation>
</comment>
<evidence type="ECO:0000256" key="8">
    <source>
        <dbReference type="ARBA" id="ARBA00022989"/>
    </source>
</evidence>